<dbReference type="PANTHER" id="PTHR43245:SF53">
    <property type="entry name" value="EPIMERASE-RELATED"/>
    <property type="match status" value="1"/>
</dbReference>
<dbReference type="InterPro" id="IPR001509">
    <property type="entry name" value="Epimerase_deHydtase"/>
</dbReference>
<evidence type="ECO:0000259" key="1">
    <source>
        <dbReference type="Pfam" id="PF01370"/>
    </source>
</evidence>
<dbReference type="Pfam" id="PF01370">
    <property type="entry name" value="Epimerase"/>
    <property type="match status" value="1"/>
</dbReference>
<dbReference type="InterPro" id="IPR036291">
    <property type="entry name" value="NAD(P)-bd_dom_sf"/>
</dbReference>
<evidence type="ECO:0000313" key="2">
    <source>
        <dbReference type="EMBL" id="KGE86621.1"/>
    </source>
</evidence>
<dbReference type="Gene3D" id="3.90.25.10">
    <property type="entry name" value="UDP-galactose 4-epimerase, domain 1"/>
    <property type="match status" value="1"/>
</dbReference>
<proteinExistence type="predicted"/>
<evidence type="ECO:0000313" key="3">
    <source>
        <dbReference type="Proteomes" id="UP000029736"/>
    </source>
</evidence>
<comment type="caution">
    <text evidence="2">The sequence shown here is derived from an EMBL/GenBank/DDBJ whole genome shotgun (WGS) entry which is preliminary data.</text>
</comment>
<organism evidence="2 3">
    <name type="scientific">Phaeodactylibacter xiamenensis</name>
    <dbReference type="NCBI Taxonomy" id="1524460"/>
    <lineage>
        <taxon>Bacteria</taxon>
        <taxon>Pseudomonadati</taxon>
        <taxon>Bacteroidota</taxon>
        <taxon>Saprospiria</taxon>
        <taxon>Saprospirales</taxon>
        <taxon>Haliscomenobacteraceae</taxon>
        <taxon>Phaeodactylibacter</taxon>
    </lineage>
</organism>
<dbReference type="RefSeq" id="WP_044224490.1">
    <property type="nucleotide sequence ID" value="NZ_JBKAGJ010000039.1"/>
</dbReference>
<gene>
    <name evidence="2" type="ORF">IX84_20235</name>
</gene>
<dbReference type="OrthoDB" id="9811743at2"/>
<accession>A0A098S3J4</accession>
<sequence length="353" mass="39945">MKTHLISGGCGFVGRNMVKRLYNTTQDRIVFIDNLAVGKHPKTWLEAPYQKQVGPMEIYGTDERLCFIQDDFRNTLQTLVKDPDYVNTVWGLDIDRFADVYHFAAIVGGRAMIDGDPIQVALDLSIDAEFFYWVSRHQPERVLYPSSSAAYPIDLQTKDNAIQLKESDIDFTRMGQPDMTYGWTKLTGEFLAQITAKHYGVRIACIRPFSGYGEDQDYSYPTPAIARRAVFKEAPFEVWGSGHQGRDFVHIDDVLDAIAVAMDKIHDGRAINIGQGILTSFRDLISIFTEFAGYNPEIKPLLDKPVGVHSRYCDMSWVKDNLGWEPKISIKEGMRRVYEAVKAREIAAGNLKG</sequence>
<reference evidence="2 3" key="1">
    <citation type="journal article" date="2014" name="Int. J. Syst. Evol. Microbiol.">
        <title>Phaeodactylibacter xiamenensis gen. nov., sp. nov., a member of the family Saprospiraceae isolated from the marine alga Phaeodactylum tricornutum.</title>
        <authorList>
            <person name="Chen Z.Jr."/>
            <person name="Lei X."/>
            <person name="Lai Q."/>
            <person name="Li Y."/>
            <person name="Zhang B."/>
            <person name="Zhang J."/>
            <person name="Zhang H."/>
            <person name="Yang L."/>
            <person name="Zheng W."/>
            <person name="Tian Y."/>
            <person name="Yu Z."/>
            <person name="Xu H.Jr."/>
            <person name="Zheng T."/>
        </authorList>
    </citation>
    <scope>NUCLEOTIDE SEQUENCE [LARGE SCALE GENOMIC DNA]</scope>
    <source>
        <strain evidence="2 3">KD52</strain>
    </source>
</reference>
<dbReference type="Gene3D" id="3.40.50.720">
    <property type="entry name" value="NAD(P)-binding Rossmann-like Domain"/>
    <property type="match status" value="1"/>
</dbReference>
<dbReference type="AlphaFoldDB" id="A0A098S3J4"/>
<protein>
    <submittedName>
        <fullName evidence="2">Epimerase</fullName>
    </submittedName>
</protein>
<dbReference type="SUPFAM" id="SSF51735">
    <property type="entry name" value="NAD(P)-binding Rossmann-fold domains"/>
    <property type="match status" value="1"/>
</dbReference>
<name>A0A098S3J4_9BACT</name>
<dbReference type="Proteomes" id="UP000029736">
    <property type="component" value="Unassembled WGS sequence"/>
</dbReference>
<dbReference type="InterPro" id="IPR050177">
    <property type="entry name" value="Lipid_A_modif_metabolic_enz"/>
</dbReference>
<dbReference type="PANTHER" id="PTHR43245">
    <property type="entry name" value="BIFUNCTIONAL POLYMYXIN RESISTANCE PROTEIN ARNA"/>
    <property type="match status" value="1"/>
</dbReference>
<dbReference type="STRING" id="1524460.IX84_20235"/>
<dbReference type="EMBL" id="JPOS01000076">
    <property type="protein sequence ID" value="KGE86621.1"/>
    <property type="molecule type" value="Genomic_DNA"/>
</dbReference>
<keyword evidence="3" id="KW-1185">Reference proteome</keyword>
<feature type="domain" description="NAD-dependent epimerase/dehydratase" evidence="1">
    <location>
        <begin position="5"/>
        <end position="274"/>
    </location>
</feature>